<evidence type="ECO:0000256" key="8">
    <source>
        <dbReference type="ARBA" id="ARBA00022692"/>
    </source>
</evidence>
<dbReference type="GO" id="GO:0005886">
    <property type="term" value="C:plasma membrane"/>
    <property type="evidence" value="ECO:0007669"/>
    <property type="project" value="UniProtKB-SubCell"/>
</dbReference>
<dbReference type="InterPro" id="IPR006370">
    <property type="entry name" value="HB_polyprenyltransferase-like"/>
</dbReference>
<dbReference type="AlphaFoldDB" id="A0A520MUM8"/>
<comment type="caution">
    <text evidence="12">The sequence shown here is derived from an EMBL/GenBank/DDBJ whole genome shotgun (WGS) entry which is preliminary data.</text>
</comment>
<feature type="transmembrane region" description="Helical" evidence="11">
    <location>
        <begin position="230"/>
        <end position="246"/>
    </location>
</feature>
<proteinExistence type="inferred from homology"/>
<dbReference type="InterPro" id="IPR030470">
    <property type="entry name" value="UbiA_prenylTrfase_CS"/>
</dbReference>
<comment type="cofactor">
    <cofactor evidence="1 11">
        <name>Mg(2+)</name>
        <dbReference type="ChEBI" id="CHEBI:18420"/>
    </cofactor>
</comment>
<feature type="transmembrane region" description="Helical" evidence="11">
    <location>
        <begin position="207"/>
        <end position="224"/>
    </location>
</feature>
<name>A0A520MUM8_9GAMM</name>
<keyword evidence="10 11" id="KW-0472">Membrane</keyword>
<evidence type="ECO:0000256" key="10">
    <source>
        <dbReference type="ARBA" id="ARBA00023136"/>
    </source>
</evidence>
<feature type="transmembrane region" description="Helical" evidence="11">
    <location>
        <begin position="12"/>
        <end position="32"/>
    </location>
</feature>
<keyword evidence="9 11" id="KW-1133">Transmembrane helix</keyword>
<reference evidence="12 13" key="1">
    <citation type="submission" date="2019-02" db="EMBL/GenBank/DDBJ databases">
        <title>Prokaryotic population dynamics and viral predation in marine succession experiment using metagenomics: the confinement effect.</title>
        <authorList>
            <person name="Haro-Moreno J.M."/>
            <person name="Rodriguez-Valera F."/>
            <person name="Lopez-Perez M."/>
        </authorList>
    </citation>
    <scope>NUCLEOTIDE SEQUENCE [LARGE SCALE GENOMIC DNA]</scope>
    <source>
        <strain evidence="12">MED-G166</strain>
    </source>
</reference>
<dbReference type="Pfam" id="PF01040">
    <property type="entry name" value="UbiA"/>
    <property type="match status" value="1"/>
</dbReference>
<keyword evidence="8 11" id="KW-0812">Transmembrane</keyword>
<keyword evidence="4 11" id="KW-1003">Cell membrane</keyword>
<organism evidence="12 13">
    <name type="scientific">SAR86 cluster bacterium</name>
    <dbReference type="NCBI Taxonomy" id="2030880"/>
    <lineage>
        <taxon>Bacteria</taxon>
        <taxon>Pseudomonadati</taxon>
        <taxon>Pseudomonadota</taxon>
        <taxon>Gammaproteobacteria</taxon>
        <taxon>SAR86 cluster</taxon>
    </lineage>
</organism>
<keyword evidence="6 11" id="KW-0808">Transferase</keyword>
<dbReference type="PROSITE" id="PS00943">
    <property type="entry name" value="UBIA"/>
    <property type="match status" value="1"/>
</dbReference>
<dbReference type="Proteomes" id="UP000320146">
    <property type="component" value="Unassembled WGS sequence"/>
</dbReference>
<dbReference type="InterPro" id="IPR044878">
    <property type="entry name" value="UbiA_sf"/>
</dbReference>
<evidence type="ECO:0000313" key="12">
    <source>
        <dbReference type="EMBL" id="RZO24884.1"/>
    </source>
</evidence>
<dbReference type="CDD" id="cd13959">
    <property type="entry name" value="PT_UbiA_COQ2"/>
    <property type="match status" value="1"/>
</dbReference>
<evidence type="ECO:0000313" key="13">
    <source>
        <dbReference type="Proteomes" id="UP000320146"/>
    </source>
</evidence>
<dbReference type="EMBL" id="SHBL01000002">
    <property type="protein sequence ID" value="RZO24884.1"/>
    <property type="molecule type" value="Genomic_DNA"/>
</dbReference>
<dbReference type="GO" id="GO:0008412">
    <property type="term" value="F:4-hydroxybenzoate polyprenyltransferase activity"/>
    <property type="evidence" value="ECO:0007669"/>
    <property type="project" value="UniProtKB-UniRule"/>
</dbReference>
<dbReference type="EC" id="2.5.1.39" evidence="11"/>
<protein>
    <recommendedName>
        <fullName evidence="11">4-hydroxybenzoate octaprenyltransferase</fullName>
        <ecNumber evidence="11">2.5.1.39</ecNumber>
    </recommendedName>
    <alternativeName>
        <fullName evidence="11">4-HB polyprenyltransferase</fullName>
    </alternativeName>
</protein>
<evidence type="ECO:0000256" key="3">
    <source>
        <dbReference type="ARBA" id="ARBA00005985"/>
    </source>
</evidence>
<comment type="subcellular location">
    <subcellularLocation>
        <location evidence="11">Cell inner membrane</location>
        <topology evidence="11">Multi-pass membrane protein</topology>
    </subcellularLocation>
    <subcellularLocation>
        <location evidence="2">Membrane</location>
        <topology evidence="2">Multi-pass membrane protein</topology>
    </subcellularLocation>
</comment>
<comment type="catalytic activity">
    <reaction evidence="11">
        <text>all-trans-octaprenyl diphosphate + 4-hydroxybenzoate = 4-hydroxy-3-(all-trans-octaprenyl)benzoate + diphosphate</text>
        <dbReference type="Rhea" id="RHEA:27782"/>
        <dbReference type="ChEBI" id="CHEBI:1617"/>
        <dbReference type="ChEBI" id="CHEBI:17879"/>
        <dbReference type="ChEBI" id="CHEBI:33019"/>
        <dbReference type="ChEBI" id="CHEBI:57711"/>
        <dbReference type="EC" id="2.5.1.39"/>
    </reaction>
</comment>
<dbReference type="PANTHER" id="PTHR11048">
    <property type="entry name" value="PRENYLTRANSFERASES"/>
    <property type="match status" value="1"/>
</dbReference>
<comment type="similarity">
    <text evidence="3 11">Belongs to the UbiA prenyltransferase family.</text>
</comment>
<evidence type="ECO:0000256" key="9">
    <source>
        <dbReference type="ARBA" id="ARBA00022989"/>
    </source>
</evidence>
<dbReference type="Gene3D" id="1.10.357.140">
    <property type="entry name" value="UbiA prenyltransferase"/>
    <property type="match status" value="1"/>
</dbReference>
<evidence type="ECO:0000256" key="6">
    <source>
        <dbReference type="ARBA" id="ARBA00022679"/>
    </source>
</evidence>
<feature type="transmembrane region" description="Helical" evidence="11">
    <location>
        <begin position="38"/>
        <end position="62"/>
    </location>
</feature>
<dbReference type="GO" id="GO:0006744">
    <property type="term" value="P:ubiquinone biosynthetic process"/>
    <property type="evidence" value="ECO:0007669"/>
    <property type="project" value="UniProtKB-UniRule"/>
</dbReference>
<evidence type="ECO:0000256" key="5">
    <source>
        <dbReference type="ARBA" id="ARBA00022519"/>
    </source>
</evidence>
<feature type="transmembrane region" description="Helical" evidence="11">
    <location>
        <begin position="132"/>
        <end position="151"/>
    </location>
</feature>
<keyword evidence="11" id="KW-0460">Magnesium</keyword>
<dbReference type="PANTHER" id="PTHR11048:SF28">
    <property type="entry name" value="4-HYDROXYBENZOATE POLYPRENYLTRANSFERASE, MITOCHONDRIAL"/>
    <property type="match status" value="1"/>
</dbReference>
<keyword evidence="7 11" id="KW-0831">Ubiquinone biosynthesis</keyword>
<feature type="transmembrane region" description="Helical" evidence="11">
    <location>
        <begin position="163"/>
        <end position="182"/>
    </location>
</feature>
<accession>A0A520MUM8</accession>
<evidence type="ECO:0000256" key="1">
    <source>
        <dbReference type="ARBA" id="ARBA00001946"/>
    </source>
</evidence>
<sequence length="282" mass="32027">MTKLNSYLELIRFYNPIGFWLLLWPGLWGLFLSDNFNISNFTIVILGSFLTRSLGCAINDLTDRKFDKNVERTKDRPLANNSLSVLEALFFIILLSICSLLLLSLTNIFTIKFVGLIAVPMIIIYPLMKRFIALPQIFLGATFGLSLPISYSIAEGTISLEVWFLYFGCVFWIIAYDTYYALCDLDDDRKLNLNSAAIFFGDDTRKAAIVFSSLFVLSIFVLAYKNVSSIIAIGVLFLLYQIYFQNQLSNKDKNLEAFKANSQVGLVVAVLLFIEKQSEFFS</sequence>
<comment type="function">
    <text evidence="11">Catalyzes the prenylation of para-hydroxybenzoate (PHB) with an all-trans polyprenyl group. Mediates the second step in the final reaction sequence of ubiquinone-8 (UQ-8) biosynthesis, which is the condensation of the polyisoprenoid side chain with PHB, generating the first membrane-bound Q intermediate 3-octaprenyl-4-hydroxybenzoate.</text>
</comment>
<keyword evidence="5 11" id="KW-0997">Cell inner membrane</keyword>
<evidence type="ECO:0000256" key="11">
    <source>
        <dbReference type="HAMAP-Rule" id="MF_01635"/>
    </source>
</evidence>
<evidence type="ECO:0000256" key="7">
    <source>
        <dbReference type="ARBA" id="ARBA00022688"/>
    </source>
</evidence>
<feature type="transmembrane region" description="Helical" evidence="11">
    <location>
        <begin position="83"/>
        <end position="102"/>
    </location>
</feature>
<evidence type="ECO:0000256" key="2">
    <source>
        <dbReference type="ARBA" id="ARBA00004141"/>
    </source>
</evidence>
<dbReference type="UniPathway" id="UPA00232"/>
<dbReference type="InterPro" id="IPR039653">
    <property type="entry name" value="Prenyltransferase"/>
</dbReference>
<dbReference type="HAMAP" id="MF_01635">
    <property type="entry name" value="UbiA"/>
    <property type="match status" value="1"/>
</dbReference>
<gene>
    <name evidence="11" type="primary">ubiA</name>
    <name evidence="12" type="ORF">EVA99_00510</name>
</gene>
<dbReference type="Gene3D" id="1.20.120.1780">
    <property type="entry name" value="UbiA prenyltransferase"/>
    <property type="match status" value="1"/>
</dbReference>
<dbReference type="InterPro" id="IPR000537">
    <property type="entry name" value="UbiA_prenyltransferase"/>
</dbReference>
<comment type="pathway">
    <text evidence="11">Cofactor biosynthesis; ubiquinone biosynthesis.</text>
</comment>
<evidence type="ECO:0000256" key="4">
    <source>
        <dbReference type="ARBA" id="ARBA00022475"/>
    </source>
</evidence>